<evidence type="ECO:0000256" key="1">
    <source>
        <dbReference type="SAM" id="MobiDB-lite"/>
    </source>
</evidence>
<name>A0ABP9ZJ85_9LACO</name>
<gene>
    <name evidence="2" type="ORF">AP20H10_12190</name>
</gene>
<evidence type="ECO:0000313" key="2">
    <source>
        <dbReference type="EMBL" id="GAA6114856.1"/>
    </source>
</evidence>
<sequence>MIVENYVDDHYEVAKLTLGTSEPSVYVINDLINKNWDKLKFYCQSTDEMKISDKRINPKRLQRISRKEVNNGIGTKAQISLKEQSQLEKKASKKKKSEYLKEKKQKNFAIKQQKKAAKHKGH</sequence>
<proteinExistence type="predicted"/>
<reference evidence="2 3" key="1">
    <citation type="submission" date="2024-03" db="EMBL/GenBank/DDBJ databases">
        <title>Inconsistent identification of Apilactobacillus kunkeei-related strains obtained by well-developed overall genome related indices.</title>
        <authorList>
            <person name="Maeno S."/>
            <person name="Endo A."/>
        </authorList>
    </citation>
    <scope>NUCLEOTIDE SEQUENCE [LARGE SCALE GENOMIC DNA]</scope>
    <source>
        <strain evidence="2 3">20H-10</strain>
    </source>
</reference>
<comment type="caution">
    <text evidence="2">The sequence shown here is derived from an EMBL/GenBank/DDBJ whole genome shotgun (WGS) entry which is preliminary data.</text>
</comment>
<dbReference type="Proteomes" id="UP001438112">
    <property type="component" value="Unassembled WGS sequence"/>
</dbReference>
<dbReference type="Pfam" id="PF11208">
    <property type="entry name" value="DUF2992"/>
    <property type="match status" value="1"/>
</dbReference>
<keyword evidence="3" id="KW-1185">Reference proteome</keyword>
<feature type="compositionally biased region" description="Basic residues" evidence="1">
    <location>
        <begin position="112"/>
        <end position="122"/>
    </location>
</feature>
<dbReference type="InterPro" id="IPR016787">
    <property type="entry name" value="UCP021328"/>
</dbReference>
<dbReference type="EMBL" id="BAABVV010000038">
    <property type="protein sequence ID" value="GAA6114856.1"/>
    <property type="molecule type" value="Genomic_DNA"/>
</dbReference>
<organism evidence="2 3">
    <name type="scientific">Apilactobacillus apinorum</name>
    <dbReference type="NCBI Taxonomy" id="1218495"/>
    <lineage>
        <taxon>Bacteria</taxon>
        <taxon>Bacillati</taxon>
        <taxon>Bacillota</taxon>
        <taxon>Bacilli</taxon>
        <taxon>Lactobacillales</taxon>
        <taxon>Lactobacillaceae</taxon>
        <taxon>Apilactobacillus</taxon>
    </lineage>
</organism>
<feature type="region of interest" description="Disordered" evidence="1">
    <location>
        <begin position="84"/>
        <end position="122"/>
    </location>
</feature>
<evidence type="ECO:0008006" key="4">
    <source>
        <dbReference type="Google" id="ProtNLM"/>
    </source>
</evidence>
<evidence type="ECO:0000313" key="3">
    <source>
        <dbReference type="Proteomes" id="UP001438112"/>
    </source>
</evidence>
<accession>A0ABP9ZJ85</accession>
<protein>
    <recommendedName>
        <fullName evidence="4">DUF2992 domain-containing protein</fullName>
    </recommendedName>
</protein>